<keyword evidence="7" id="KW-1185">Reference proteome</keyword>
<evidence type="ECO:0000313" key="6">
    <source>
        <dbReference type="EMBL" id="TSH96614.1"/>
    </source>
</evidence>
<dbReference type="SUPFAM" id="SSF53850">
    <property type="entry name" value="Periplasmic binding protein-like II"/>
    <property type="match status" value="1"/>
</dbReference>
<dbReference type="RefSeq" id="WP_143947724.1">
    <property type="nucleotide sequence ID" value="NZ_BAABMB010000002.1"/>
</dbReference>
<dbReference type="InterPro" id="IPR000847">
    <property type="entry name" value="LysR_HTH_N"/>
</dbReference>
<evidence type="ECO:0000256" key="4">
    <source>
        <dbReference type="ARBA" id="ARBA00023163"/>
    </source>
</evidence>
<dbReference type="PANTHER" id="PTHR30419:SF8">
    <property type="entry name" value="NITROGEN ASSIMILATION TRANSCRIPTIONAL ACTIVATOR-RELATED"/>
    <property type="match status" value="1"/>
</dbReference>
<keyword evidence="4" id="KW-0804">Transcription</keyword>
<dbReference type="Pfam" id="PF03466">
    <property type="entry name" value="LysR_substrate"/>
    <property type="match status" value="1"/>
</dbReference>
<dbReference type="InterPro" id="IPR005119">
    <property type="entry name" value="LysR_subst-bd"/>
</dbReference>
<dbReference type="EMBL" id="VLTJ01000014">
    <property type="protein sequence ID" value="TSH96614.1"/>
    <property type="molecule type" value="Genomic_DNA"/>
</dbReference>
<proteinExistence type="inferred from homology"/>
<dbReference type="InterPro" id="IPR036388">
    <property type="entry name" value="WH-like_DNA-bd_sf"/>
</dbReference>
<dbReference type="PANTHER" id="PTHR30419">
    <property type="entry name" value="HTH-TYPE TRANSCRIPTIONAL REGULATOR YBHD"/>
    <property type="match status" value="1"/>
</dbReference>
<dbReference type="GO" id="GO:0005829">
    <property type="term" value="C:cytosol"/>
    <property type="evidence" value="ECO:0007669"/>
    <property type="project" value="TreeGrafter"/>
</dbReference>
<organism evidence="6 7">
    <name type="scientific">Verticiella sediminum</name>
    <dbReference type="NCBI Taxonomy" id="1247510"/>
    <lineage>
        <taxon>Bacteria</taxon>
        <taxon>Pseudomonadati</taxon>
        <taxon>Pseudomonadota</taxon>
        <taxon>Betaproteobacteria</taxon>
        <taxon>Burkholderiales</taxon>
        <taxon>Alcaligenaceae</taxon>
        <taxon>Verticiella</taxon>
    </lineage>
</organism>
<dbReference type="OrthoDB" id="9133980at2"/>
<dbReference type="InterPro" id="IPR050950">
    <property type="entry name" value="HTH-type_LysR_regulators"/>
</dbReference>
<comment type="similarity">
    <text evidence="1">Belongs to the LysR transcriptional regulatory family.</text>
</comment>
<evidence type="ECO:0000256" key="1">
    <source>
        <dbReference type="ARBA" id="ARBA00009437"/>
    </source>
</evidence>
<dbReference type="PRINTS" id="PR00039">
    <property type="entry name" value="HTHLYSR"/>
</dbReference>
<dbReference type="AlphaFoldDB" id="A0A556AUJ6"/>
<dbReference type="GO" id="GO:0003677">
    <property type="term" value="F:DNA binding"/>
    <property type="evidence" value="ECO:0007669"/>
    <property type="project" value="UniProtKB-KW"/>
</dbReference>
<comment type="caution">
    <text evidence="6">The sequence shown here is derived from an EMBL/GenBank/DDBJ whole genome shotgun (WGS) entry which is preliminary data.</text>
</comment>
<dbReference type="SUPFAM" id="SSF46785">
    <property type="entry name" value="Winged helix' DNA-binding domain"/>
    <property type="match status" value="1"/>
</dbReference>
<sequence length="293" mass="32657">MELRDLKYFEQVARLGHFGRAAEAVHRTQPAVSKSVQRLEAEFGTALFAREDGRLALTAAGQALMRHAQDILKSLDATRRDVTAVASGVAGHVRLGVSATAAEFLLPVLTERLLPAYPDITIEIELGMNDYLAGALTRRELDLVLAPYTQTAEACDFAQIAIDHVVVVASREHPLFRQPAIAMQDLQAYRWVLPSKSGATRKWLEQAFERRGLKRPVAQIESNAISLIPRLISSTTLLSFITRRNLHMEQLAKSVREIEMPETTMTREFGVLYRSERYIAPAVSSVLHIMLGK</sequence>
<keyword evidence="3" id="KW-0238">DNA-binding</keyword>
<evidence type="ECO:0000259" key="5">
    <source>
        <dbReference type="PROSITE" id="PS50931"/>
    </source>
</evidence>
<evidence type="ECO:0000256" key="2">
    <source>
        <dbReference type="ARBA" id="ARBA00023015"/>
    </source>
</evidence>
<dbReference type="FunFam" id="1.10.10.10:FF:000001">
    <property type="entry name" value="LysR family transcriptional regulator"/>
    <property type="match status" value="1"/>
</dbReference>
<accession>A0A556AUJ6</accession>
<evidence type="ECO:0000256" key="3">
    <source>
        <dbReference type="ARBA" id="ARBA00023125"/>
    </source>
</evidence>
<dbReference type="InterPro" id="IPR036390">
    <property type="entry name" value="WH_DNA-bd_sf"/>
</dbReference>
<dbReference type="GO" id="GO:0003700">
    <property type="term" value="F:DNA-binding transcription factor activity"/>
    <property type="evidence" value="ECO:0007669"/>
    <property type="project" value="InterPro"/>
</dbReference>
<dbReference type="Pfam" id="PF00126">
    <property type="entry name" value="HTH_1"/>
    <property type="match status" value="1"/>
</dbReference>
<name>A0A556AUJ6_9BURK</name>
<dbReference type="Gene3D" id="3.40.190.290">
    <property type="match status" value="1"/>
</dbReference>
<protein>
    <submittedName>
        <fullName evidence="6">LysR family transcriptional regulator</fullName>
    </submittedName>
</protein>
<dbReference type="Gene3D" id="1.10.10.10">
    <property type="entry name" value="Winged helix-like DNA-binding domain superfamily/Winged helix DNA-binding domain"/>
    <property type="match status" value="1"/>
</dbReference>
<keyword evidence="2" id="KW-0805">Transcription regulation</keyword>
<reference evidence="6 7" key="1">
    <citation type="submission" date="2019-07" db="EMBL/GenBank/DDBJ databases">
        <title>Qingshengfaniella alkalisoli gen. nov., sp. nov., isolated from saline soil.</title>
        <authorList>
            <person name="Xu L."/>
            <person name="Huang X.-X."/>
            <person name="Sun J.-Q."/>
        </authorList>
    </citation>
    <scope>NUCLEOTIDE SEQUENCE [LARGE SCALE GENOMIC DNA]</scope>
    <source>
        <strain evidence="6 7">DSM 27279</strain>
    </source>
</reference>
<dbReference type="Proteomes" id="UP000318405">
    <property type="component" value="Unassembled WGS sequence"/>
</dbReference>
<feature type="domain" description="HTH lysR-type" evidence="5">
    <location>
        <begin position="1"/>
        <end position="58"/>
    </location>
</feature>
<gene>
    <name evidence="6" type="ORF">FOZ76_08520</name>
</gene>
<dbReference type="PROSITE" id="PS50931">
    <property type="entry name" value="HTH_LYSR"/>
    <property type="match status" value="1"/>
</dbReference>
<evidence type="ECO:0000313" key="7">
    <source>
        <dbReference type="Proteomes" id="UP000318405"/>
    </source>
</evidence>